<reference evidence="1 2" key="1">
    <citation type="submission" date="2017-01" db="EMBL/GenBank/DDBJ databases">
        <title>The complete genome sequence of a sulfur-oxidizing marine bacterium Thioclava sp. 25B10_4T.</title>
        <authorList>
            <person name="Liu Y."/>
            <person name="Lai Q."/>
            <person name="Shao Z."/>
        </authorList>
    </citation>
    <scope>NUCLEOTIDE SEQUENCE [LARGE SCALE GENOMIC DNA]</scope>
    <source>
        <strain evidence="1 2">25B10_4</strain>
    </source>
</reference>
<organism evidence="1 2">
    <name type="scientific">Thioclava nitratireducens</name>
    <dbReference type="NCBI Taxonomy" id="1915078"/>
    <lineage>
        <taxon>Bacteria</taxon>
        <taxon>Pseudomonadati</taxon>
        <taxon>Pseudomonadota</taxon>
        <taxon>Alphaproteobacteria</taxon>
        <taxon>Rhodobacterales</taxon>
        <taxon>Paracoccaceae</taxon>
        <taxon>Thioclava</taxon>
    </lineage>
</organism>
<evidence type="ECO:0000313" key="2">
    <source>
        <dbReference type="Proteomes" id="UP000185622"/>
    </source>
</evidence>
<proteinExistence type="predicted"/>
<evidence type="ECO:0008006" key="3">
    <source>
        <dbReference type="Google" id="ProtNLM"/>
    </source>
</evidence>
<keyword evidence="2" id="KW-1185">Reference proteome</keyword>
<protein>
    <recommendedName>
        <fullName evidence="3">Phage protein</fullName>
    </recommendedName>
</protein>
<dbReference type="EMBL" id="CP019437">
    <property type="protein sequence ID" value="AQS46552.1"/>
    <property type="molecule type" value="Genomic_DNA"/>
</dbReference>
<dbReference type="RefSeq" id="WP_075775282.1">
    <property type="nucleotide sequence ID" value="NZ_CP019437.1"/>
</dbReference>
<evidence type="ECO:0000313" key="1">
    <source>
        <dbReference type="EMBL" id="AQS46552.1"/>
    </source>
</evidence>
<sequence>MRFDACIDAAVKAGEIDAERAAAVKADYLDQIERYKLGGMNAAEAQIAAGEDVLESFMKRARARRHATLRQLEVMGRNEARYANAHEKDPDIVLKDLEWTEAEFHGLERQFMGGIRDFLETHRTNIIGQVRDRAQLMEVTRELHGEASGNAAAKEVADAIKAQYERARTLANANGMDIGKLEDFGVPHSHDADKIEQAGFEQWSRDVWERADWHRIENFATGKPFSFKSGVKPFYDDVRPFLEDIYRGIVTRGWDDRAPSMGMGARALKNSRSAHRVLHFKSADDWMAYNELFGRENPFEGVISHLRGMARDIALMRSFGPNPKAGLEHAIQVIERDTSTIGGEAGRKASALARRKAAKARVMMRILSGEANQPADHAMATLLAGTRNLLTAAQLGSASLSQVTDVVSMRIAAKALALNPNAPIKTMIEISTKGLDRQMAKDLGYVFDTWFDTGAAQARFMGDIWSPELTERVSNAVLRGNGMAFLTDRERVAVSMAFGSDLADRAGRSFDALEPELRTFMENRGISANDWDALRAPEAIYTDPRGGKHLNPNWFLEHTSLDRAEAEDIAIRWSGLWQAHQEYAIPSSSLRGRATFLGNSAPGSFVGEFARSSIMYKSYSLSVFFNQLRRVREMQGFWTKATYATAWVAQMTLMGALAVQLKEVAKGRDPRPMDDTPFWMAAFMQGGGVGIFGDFFASETSRAGGGLAETLAGPVVGIAGDVTRAVASNAARISEGKAPLLGRDVVKIARRYNPAATFQPLLPIPTRVALDRMLWDQIQPFLDPEADKQFRQYEKRLARDYRTTSWWERGSFLPERSPDLNNALGGAQ</sequence>
<accession>A0ABN4X8Y5</accession>
<gene>
    <name evidence="1" type="ORF">BMG03_01095</name>
</gene>
<name>A0ABN4X8Y5_9RHOB</name>
<dbReference type="Proteomes" id="UP000185622">
    <property type="component" value="Chromosome"/>
</dbReference>